<dbReference type="PROSITE" id="PS50112">
    <property type="entry name" value="PAS"/>
    <property type="match status" value="1"/>
</dbReference>
<keyword evidence="5 8" id="KW-0472">Membrane</keyword>
<proteinExistence type="predicted"/>
<dbReference type="GO" id="GO:0005886">
    <property type="term" value="C:plasma membrane"/>
    <property type="evidence" value="ECO:0000318"/>
    <property type="project" value="GO_Central"/>
</dbReference>
<protein>
    <submittedName>
        <fullName evidence="11">Adenylate and Guanylate cyclase catalytic domain containing protein</fullName>
    </submittedName>
</protein>
<dbReference type="InterPro" id="IPR035965">
    <property type="entry name" value="PAS-like_dom_sf"/>
</dbReference>
<evidence type="ECO:0000256" key="8">
    <source>
        <dbReference type="SAM" id="Phobius"/>
    </source>
</evidence>
<keyword evidence="3" id="KW-0547">Nucleotide-binding</keyword>
<dbReference type="InterPro" id="IPR029787">
    <property type="entry name" value="Nucleotide_cyclase"/>
</dbReference>
<dbReference type="Gene3D" id="3.30.450.20">
    <property type="entry name" value="PAS domain"/>
    <property type="match status" value="1"/>
</dbReference>
<dbReference type="STRING" id="5722.A2EYR6"/>
<evidence type="ECO:0000256" key="5">
    <source>
        <dbReference type="ARBA" id="ARBA00023136"/>
    </source>
</evidence>
<dbReference type="VEuPathDB" id="TrichDB:TVAGG3_0865980"/>
<feature type="transmembrane region" description="Helical" evidence="8">
    <location>
        <begin position="223"/>
        <end position="245"/>
    </location>
</feature>
<dbReference type="Gene3D" id="3.30.70.1230">
    <property type="entry name" value="Nucleotide cyclase"/>
    <property type="match status" value="1"/>
</dbReference>
<dbReference type="GO" id="GO:0007189">
    <property type="term" value="P:adenylate cyclase-activating G protein-coupled receptor signaling pathway"/>
    <property type="evidence" value="ECO:0000318"/>
    <property type="project" value="GO_Central"/>
</dbReference>
<dbReference type="SUPFAM" id="SSF55785">
    <property type="entry name" value="PYP-like sensor domain (PAS domain)"/>
    <property type="match status" value="1"/>
</dbReference>
<evidence type="ECO:0000256" key="1">
    <source>
        <dbReference type="ARBA" id="ARBA00004370"/>
    </source>
</evidence>
<evidence type="ECO:0000256" key="7">
    <source>
        <dbReference type="SAM" id="MobiDB-lite"/>
    </source>
</evidence>
<feature type="transmembrane region" description="Helical" evidence="8">
    <location>
        <begin position="867"/>
        <end position="891"/>
    </location>
</feature>
<feature type="transmembrane region" description="Helical" evidence="8">
    <location>
        <begin position="1140"/>
        <end position="1166"/>
    </location>
</feature>
<dbReference type="CDD" id="cd00130">
    <property type="entry name" value="PAS"/>
    <property type="match status" value="1"/>
</dbReference>
<dbReference type="PROSITE" id="PS50125">
    <property type="entry name" value="GUANYLATE_CYCLASE_2"/>
    <property type="match status" value="1"/>
</dbReference>
<feature type="transmembrane region" description="Helical" evidence="8">
    <location>
        <begin position="645"/>
        <end position="666"/>
    </location>
</feature>
<dbReference type="Proteomes" id="UP000001542">
    <property type="component" value="Unassembled WGS sequence"/>
</dbReference>
<feature type="transmembrane region" description="Helical" evidence="8">
    <location>
        <begin position="52"/>
        <end position="73"/>
    </location>
</feature>
<evidence type="ECO:0000313" key="12">
    <source>
        <dbReference type="Proteomes" id="UP000001542"/>
    </source>
</evidence>
<comment type="subcellular location">
    <subcellularLocation>
        <location evidence="1">Membrane</location>
    </subcellularLocation>
</comment>
<dbReference type="NCBIfam" id="TIGR00229">
    <property type="entry name" value="sensory_box"/>
    <property type="match status" value="1"/>
</dbReference>
<feature type="region of interest" description="Disordered" evidence="7">
    <location>
        <begin position="590"/>
        <end position="609"/>
    </location>
</feature>
<dbReference type="VEuPathDB" id="TrichDB:TVAG_451130"/>
<dbReference type="SMART" id="SM00044">
    <property type="entry name" value="CYCc"/>
    <property type="match status" value="1"/>
</dbReference>
<keyword evidence="2 8" id="KW-0812">Transmembrane</keyword>
<dbReference type="KEGG" id="tva:4760047"/>
<dbReference type="Pfam" id="PF00211">
    <property type="entry name" value="Guanylate_cyc"/>
    <property type="match status" value="1"/>
</dbReference>
<evidence type="ECO:0000256" key="4">
    <source>
        <dbReference type="ARBA" id="ARBA00022989"/>
    </source>
</evidence>
<dbReference type="InterPro" id="IPR001054">
    <property type="entry name" value="A/G_cyclase"/>
</dbReference>
<dbReference type="EMBL" id="DS113543">
    <property type="protein sequence ID" value="EAY02213.1"/>
    <property type="molecule type" value="Genomic_DNA"/>
</dbReference>
<evidence type="ECO:0000313" key="11">
    <source>
        <dbReference type="EMBL" id="EAY02213.1"/>
    </source>
</evidence>
<gene>
    <name evidence="11" type="ORF">TVAG_451130</name>
</gene>
<dbReference type="PANTHER" id="PTHR11920:SF335">
    <property type="entry name" value="GUANYLATE CYCLASE"/>
    <property type="match status" value="1"/>
</dbReference>
<reference evidence="11" key="2">
    <citation type="journal article" date="2007" name="Science">
        <title>Draft genome sequence of the sexually transmitted pathogen Trichomonas vaginalis.</title>
        <authorList>
            <person name="Carlton J.M."/>
            <person name="Hirt R.P."/>
            <person name="Silva J.C."/>
            <person name="Delcher A.L."/>
            <person name="Schatz M."/>
            <person name="Zhao Q."/>
            <person name="Wortman J.R."/>
            <person name="Bidwell S.L."/>
            <person name="Alsmark U.C.M."/>
            <person name="Besteiro S."/>
            <person name="Sicheritz-Ponten T."/>
            <person name="Noel C.J."/>
            <person name="Dacks J.B."/>
            <person name="Foster P.G."/>
            <person name="Simillion C."/>
            <person name="Van de Peer Y."/>
            <person name="Miranda-Saavedra D."/>
            <person name="Barton G.J."/>
            <person name="Westrop G.D."/>
            <person name="Mueller S."/>
            <person name="Dessi D."/>
            <person name="Fiori P.L."/>
            <person name="Ren Q."/>
            <person name="Paulsen I."/>
            <person name="Zhang H."/>
            <person name="Bastida-Corcuera F.D."/>
            <person name="Simoes-Barbosa A."/>
            <person name="Brown M.T."/>
            <person name="Hayes R.D."/>
            <person name="Mukherjee M."/>
            <person name="Okumura C.Y."/>
            <person name="Schneider R."/>
            <person name="Smith A.J."/>
            <person name="Vanacova S."/>
            <person name="Villalvazo M."/>
            <person name="Haas B.J."/>
            <person name="Pertea M."/>
            <person name="Feldblyum T.V."/>
            <person name="Utterback T.R."/>
            <person name="Shu C.L."/>
            <person name="Osoegawa K."/>
            <person name="de Jong P.J."/>
            <person name="Hrdy I."/>
            <person name="Horvathova L."/>
            <person name="Zubacova Z."/>
            <person name="Dolezal P."/>
            <person name="Malik S.B."/>
            <person name="Logsdon J.M. Jr."/>
            <person name="Henze K."/>
            <person name="Gupta A."/>
            <person name="Wang C.C."/>
            <person name="Dunne R.L."/>
            <person name="Upcroft J.A."/>
            <person name="Upcroft P."/>
            <person name="White O."/>
            <person name="Salzberg S.L."/>
            <person name="Tang P."/>
            <person name="Chiu C.-H."/>
            <person name="Lee Y.-S."/>
            <person name="Embley T.M."/>
            <person name="Coombs G.H."/>
            <person name="Mottram J.C."/>
            <person name="Tachezy J."/>
            <person name="Fraser-Liggett C.M."/>
            <person name="Johnson P.J."/>
        </authorList>
    </citation>
    <scope>NUCLEOTIDE SEQUENCE [LARGE SCALE GENOMIC DNA]</scope>
    <source>
        <strain evidence="11">G3</strain>
    </source>
</reference>
<keyword evidence="12" id="KW-1185">Reference proteome</keyword>
<evidence type="ECO:0000259" key="10">
    <source>
        <dbReference type="PROSITE" id="PS50125"/>
    </source>
</evidence>
<feature type="transmembrane region" description="Helical" evidence="8">
    <location>
        <begin position="113"/>
        <end position="130"/>
    </location>
</feature>
<evidence type="ECO:0000256" key="3">
    <source>
        <dbReference type="ARBA" id="ARBA00022741"/>
    </source>
</evidence>
<dbReference type="InterPro" id="IPR000014">
    <property type="entry name" value="PAS"/>
</dbReference>
<dbReference type="GO" id="GO:0035556">
    <property type="term" value="P:intracellular signal transduction"/>
    <property type="evidence" value="ECO:0007669"/>
    <property type="project" value="InterPro"/>
</dbReference>
<evidence type="ECO:0000256" key="6">
    <source>
        <dbReference type="ARBA" id="ARBA00023239"/>
    </source>
</evidence>
<dbReference type="RefSeq" id="XP_001314551.1">
    <property type="nucleotide sequence ID" value="XM_001314523.1"/>
</dbReference>
<dbReference type="OMA" id="THHSERC"/>
<keyword evidence="4 8" id="KW-1133">Transmembrane helix</keyword>
<organism evidence="11 12">
    <name type="scientific">Trichomonas vaginalis (strain ATCC PRA-98 / G3)</name>
    <dbReference type="NCBI Taxonomy" id="412133"/>
    <lineage>
        <taxon>Eukaryota</taxon>
        <taxon>Metamonada</taxon>
        <taxon>Parabasalia</taxon>
        <taxon>Trichomonadida</taxon>
        <taxon>Trichomonadidae</taxon>
        <taxon>Trichomonas</taxon>
    </lineage>
</organism>
<evidence type="ECO:0000256" key="2">
    <source>
        <dbReference type="ARBA" id="ARBA00022692"/>
    </source>
</evidence>
<dbReference type="InterPro" id="IPR050401">
    <property type="entry name" value="Cyclic_nucleotide_synthase"/>
</dbReference>
<dbReference type="Pfam" id="PF13426">
    <property type="entry name" value="PAS_9"/>
    <property type="match status" value="1"/>
</dbReference>
<feature type="transmembrane region" description="Helical" evidence="8">
    <location>
        <begin position="142"/>
        <end position="159"/>
    </location>
</feature>
<dbReference type="eggNOG" id="KOG1023">
    <property type="taxonomic scope" value="Eukaryota"/>
</dbReference>
<name>A2EYR6_TRIV3</name>
<dbReference type="GO" id="GO:0006171">
    <property type="term" value="P:cAMP biosynthetic process"/>
    <property type="evidence" value="ECO:0000318"/>
    <property type="project" value="GO_Central"/>
</dbReference>
<feature type="domain" description="Guanylate cyclase" evidence="10">
    <location>
        <begin position="1373"/>
        <end position="1505"/>
    </location>
</feature>
<accession>A2EYR6</accession>
<feature type="transmembrane region" description="Helical" evidence="8">
    <location>
        <begin position="251"/>
        <end position="273"/>
    </location>
</feature>
<dbReference type="SUPFAM" id="SSF55073">
    <property type="entry name" value="Nucleotide cyclase"/>
    <property type="match status" value="1"/>
</dbReference>
<dbReference type="SMR" id="A2EYR6"/>
<dbReference type="InParanoid" id="A2EYR6"/>
<feature type="transmembrane region" description="Helical" evidence="8">
    <location>
        <begin position="179"/>
        <end position="202"/>
    </location>
</feature>
<feature type="transmembrane region" description="Helical" evidence="8">
    <location>
        <begin position="280"/>
        <end position="302"/>
    </location>
</feature>
<keyword evidence="6" id="KW-0456">Lyase</keyword>
<dbReference type="SMART" id="SM00091">
    <property type="entry name" value="PAS"/>
    <property type="match status" value="1"/>
</dbReference>
<feature type="transmembrane region" description="Helical" evidence="8">
    <location>
        <begin position="308"/>
        <end position="332"/>
    </location>
</feature>
<dbReference type="GO" id="GO:0000166">
    <property type="term" value="F:nucleotide binding"/>
    <property type="evidence" value="ECO:0007669"/>
    <property type="project" value="UniProtKB-KW"/>
</dbReference>
<dbReference type="GO" id="GO:0004016">
    <property type="term" value="F:adenylate cyclase activity"/>
    <property type="evidence" value="ECO:0000318"/>
    <property type="project" value="GO_Central"/>
</dbReference>
<dbReference type="OrthoDB" id="6127067at2759"/>
<reference evidence="11" key="1">
    <citation type="submission" date="2006-10" db="EMBL/GenBank/DDBJ databases">
        <authorList>
            <person name="Amadeo P."/>
            <person name="Zhao Q."/>
            <person name="Wortman J."/>
            <person name="Fraser-Liggett C."/>
            <person name="Carlton J."/>
        </authorList>
    </citation>
    <scope>NUCLEOTIDE SEQUENCE</scope>
    <source>
        <strain evidence="11">G3</strain>
    </source>
</reference>
<feature type="transmembrane region" description="Helical" evidence="8">
    <location>
        <begin position="941"/>
        <end position="965"/>
    </location>
</feature>
<sequence length="1590" mass="181059">MNPSVSMSSQGPASLEHGSSIWQQLIQGKVGFLDALFPLFYHLFQNNTIPVLLYYLCATLWGLQTLFLGLWPFTKFWESNMTETETKIFKWLKAVCLFINHPYDTQQACIKEAVFFLLNVLSVICIIFNIHYYKTHRSFKKFLLLPLHPYLLIAFIGILPAGYNLGETYKKLIRNEVDAYLIVTIILGVFNVIYQLGFHYVSMNMYGKSVFITNMPFMAFDPLMNYIAAMVDTVIYLSTFILSYFADWACLIAIIANICFLCYLIPHLMNLLYVVHLSNMIIFAIFCSIICSNFMMFVAYFFPTMKHSICFIFLLAAYLFFSGISPIVLHFYRKYYIKKLSVTDESIISDRKEYFDSLKIKNSDKKALMLLTLGFKFACPLFTDFSLIEYLFDENTSTYLLSHLTQIVNFFPGETTMLNRMTGLLMSRRDLSIGARFLIYQIYKIKTIRQYSASSAESNSKLNELRNTSLQVEYITRSALESHDLKPGYYEELAKRSNRTNAIWQEALNEYPNNAKFYDEYSRYLVEAESNYPDAIYARHKSNMIEMGKNYSVDYCLRSMIRCFPVYIKNQIIDAKGNLLGKKFKKSKSETNFTSHSDGSDKEKTDELDDDVMESVGRSTISQYKTRIALHNALKNKLPKSITSLIPITIIVLLLICLMAIFIVIFSRSKIKKQTMSMELLDGISKTRFYIALNDMEILMRYSVDKGSYEKYETLMRQLAANCSSKDYLINAFKDFLYQSFFNLQSAISEYDGMMNDLADFANAGYDVYNISKNLIQTKHQLYTCYGGYPIYIVNDTVSTMITILLAHQSYIVTRVNDNISDMFTLHQFCELIVNLRLFYMTVPQIFTDFCDFQIREGENLQKKFKFILYTLPVIVTLLAFIPILIIHYLINRSLREITQIIESFDTKTKTEAKELISVNTKNDENVTLSEMSVTSNESGVLIAIICIVGLMFVAIIVAMTMLSFNSNKDIVNLNKWDQYATLRLSLTAEVMNTLTFGVAQFDNPNSTRVSTPAAAQQMVDELLEELMSVNHDLIQGTQDSPACNGFDSILDNENFVDNVINDTSNLDIHSIYENSSINSQLKVFYDYVSTTSREFTTSTAISKVPYAHSVHLLSYHLSPKMLKVTTRLKELADVTYNKLVLTNALLIIPLFVLVIVFAILVSVYYNLRRDTYNTSLYILKRINPVSLVNNKLFSNRFLKHANESTSDNKTVSGNIIYNSQDAIFFTNSHGIVEIVNPAATTLLGYTPEQTLGQSVSVFFVQDDENKVHTQMEMILKGQASPFFEDDVTAVTDSCQYMPCKMTIIGVKSPNSSEIKSFVLLLRDQTVLIEQQKQAELAKANSEKLLYQILPRDIVLQINRGEKDISFTVPSASIVFIDVVKFSDYSSSLIPQEIMSNLSFYFNTLDTIMTKFELLTKIKLIGDIYMAAGGLFNPELSPQKHAEQIVLFSTEVIGELEEINLKLNSSLSVRVGVNTGGPIIAGVLGKDKPVFDIIGDPINIASRLQSTDIANHVQISQSTFELISSLNLNIKPRGEVFLKGKGKQMTYLVVPNSIQDSVDLEIPMQLSGTNLEILKPLSSSLARFQVASLK</sequence>
<dbReference type="CDD" id="cd07302">
    <property type="entry name" value="CHD"/>
    <property type="match status" value="1"/>
</dbReference>
<evidence type="ECO:0000259" key="9">
    <source>
        <dbReference type="PROSITE" id="PS50112"/>
    </source>
</evidence>
<dbReference type="PANTHER" id="PTHR11920">
    <property type="entry name" value="GUANYLYL CYCLASE"/>
    <property type="match status" value="1"/>
</dbReference>
<feature type="domain" description="PAS" evidence="9">
    <location>
        <begin position="1216"/>
        <end position="1279"/>
    </location>
</feature>